<dbReference type="InterPro" id="IPR013783">
    <property type="entry name" value="Ig-like_fold"/>
</dbReference>
<dbReference type="InterPro" id="IPR036179">
    <property type="entry name" value="Ig-like_dom_sf"/>
</dbReference>
<evidence type="ECO:0008006" key="3">
    <source>
        <dbReference type="Google" id="ProtNLM"/>
    </source>
</evidence>
<dbReference type="AlphaFoldDB" id="A0AAE1GH96"/>
<accession>A0AAE1GH96</accession>
<evidence type="ECO:0000313" key="2">
    <source>
        <dbReference type="Proteomes" id="UP001286313"/>
    </source>
</evidence>
<comment type="caution">
    <text evidence="1">The sequence shown here is derived from an EMBL/GenBank/DDBJ whole genome shotgun (WGS) entry which is preliminary data.</text>
</comment>
<proteinExistence type="predicted"/>
<evidence type="ECO:0000313" key="1">
    <source>
        <dbReference type="EMBL" id="KAK3891796.1"/>
    </source>
</evidence>
<dbReference type="SUPFAM" id="SSF48726">
    <property type="entry name" value="Immunoglobulin"/>
    <property type="match status" value="1"/>
</dbReference>
<dbReference type="PANTHER" id="PTHR23278:SF19">
    <property type="entry name" value="OBSCURIN"/>
    <property type="match status" value="1"/>
</dbReference>
<dbReference type="Gene3D" id="2.60.40.10">
    <property type="entry name" value="Immunoglobulins"/>
    <property type="match status" value="1"/>
</dbReference>
<gene>
    <name evidence="1" type="ORF">Pcinc_004336</name>
</gene>
<name>A0AAE1GH96_PETCI</name>
<keyword evidence="2" id="KW-1185">Reference proteome</keyword>
<sequence>MKLNQINVHNYFAMHFSLLSYTKGKEVQHNVSGGVILSNQSLVLQSVTRGASGKYHCVASNIEGDGQSNKVTVEIKCKSLMTVSIISQVRNELKHLS</sequence>
<organism evidence="1 2">
    <name type="scientific">Petrolisthes cinctipes</name>
    <name type="common">Flat porcelain crab</name>
    <dbReference type="NCBI Taxonomy" id="88211"/>
    <lineage>
        <taxon>Eukaryota</taxon>
        <taxon>Metazoa</taxon>
        <taxon>Ecdysozoa</taxon>
        <taxon>Arthropoda</taxon>
        <taxon>Crustacea</taxon>
        <taxon>Multicrustacea</taxon>
        <taxon>Malacostraca</taxon>
        <taxon>Eumalacostraca</taxon>
        <taxon>Eucarida</taxon>
        <taxon>Decapoda</taxon>
        <taxon>Pleocyemata</taxon>
        <taxon>Anomura</taxon>
        <taxon>Galatheoidea</taxon>
        <taxon>Porcellanidae</taxon>
        <taxon>Petrolisthes</taxon>
    </lineage>
</organism>
<reference evidence="1" key="1">
    <citation type="submission" date="2023-10" db="EMBL/GenBank/DDBJ databases">
        <title>Genome assemblies of two species of porcelain crab, Petrolisthes cinctipes and Petrolisthes manimaculis (Anomura: Porcellanidae).</title>
        <authorList>
            <person name="Angst P."/>
        </authorList>
    </citation>
    <scope>NUCLEOTIDE SEQUENCE</scope>
    <source>
        <strain evidence="1">PB745_01</strain>
        <tissue evidence="1">Gill</tissue>
    </source>
</reference>
<protein>
    <recommendedName>
        <fullName evidence="3">Immunoglobulin I-set domain-containing protein</fullName>
    </recommendedName>
</protein>
<dbReference type="PANTHER" id="PTHR23278">
    <property type="entry name" value="SIDESTEP PROTEIN"/>
    <property type="match status" value="1"/>
</dbReference>
<dbReference type="EMBL" id="JAWQEG010000303">
    <property type="protein sequence ID" value="KAK3891796.1"/>
    <property type="molecule type" value="Genomic_DNA"/>
</dbReference>
<dbReference type="Proteomes" id="UP001286313">
    <property type="component" value="Unassembled WGS sequence"/>
</dbReference>